<dbReference type="GO" id="GO:0003677">
    <property type="term" value="F:DNA binding"/>
    <property type="evidence" value="ECO:0007669"/>
    <property type="project" value="InterPro"/>
</dbReference>
<comment type="caution">
    <text evidence="3">The sequence shown here is derived from an EMBL/GenBank/DDBJ whole genome shotgun (WGS) entry which is preliminary data.</text>
</comment>
<dbReference type="OrthoDB" id="9805859at2"/>
<evidence type="ECO:0000259" key="2">
    <source>
        <dbReference type="PROSITE" id="PS51898"/>
    </source>
</evidence>
<organism evidence="3 4">
    <name type="scientific">Actinomadura rudentiformis</name>
    <dbReference type="NCBI Taxonomy" id="359158"/>
    <lineage>
        <taxon>Bacteria</taxon>
        <taxon>Bacillati</taxon>
        <taxon>Actinomycetota</taxon>
        <taxon>Actinomycetes</taxon>
        <taxon>Streptosporangiales</taxon>
        <taxon>Thermomonosporaceae</taxon>
        <taxon>Actinomadura</taxon>
    </lineage>
</organism>
<evidence type="ECO:0000256" key="1">
    <source>
        <dbReference type="ARBA" id="ARBA00023172"/>
    </source>
</evidence>
<evidence type="ECO:0000313" key="3">
    <source>
        <dbReference type="EMBL" id="KAB2347772.1"/>
    </source>
</evidence>
<reference evidence="3 4" key="1">
    <citation type="submission" date="2019-09" db="EMBL/GenBank/DDBJ databases">
        <title>Actinomadura physcomitrii sp. nov., a novel actinomycete isolated from moss [Physcomitrium sphaericum (Ludw) Fuernr].</title>
        <authorList>
            <person name="Zhuang X."/>
            <person name="Liu C."/>
        </authorList>
    </citation>
    <scope>NUCLEOTIDE SEQUENCE [LARGE SCALE GENOMIC DNA]</scope>
    <source>
        <strain evidence="3 4">HMC1</strain>
    </source>
</reference>
<feature type="domain" description="Tyr recombinase" evidence="2">
    <location>
        <begin position="61"/>
        <end position="114"/>
    </location>
</feature>
<dbReference type="Proteomes" id="UP000468735">
    <property type="component" value="Unassembled WGS sequence"/>
</dbReference>
<dbReference type="InterPro" id="IPR002104">
    <property type="entry name" value="Integrase_catalytic"/>
</dbReference>
<dbReference type="GO" id="GO:0015074">
    <property type="term" value="P:DNA integration"/>
    <property type="evidence" value="ECO:0007669"/>
    <property type="project" value="InterPro"/>
</dbReference>
<protein>
    <submittedName>
        <fullName evidence="3">Tyrosine-type recombinase/integrase</fullName>
    </submittedName>
</protein>
<sequence>MNVAKLVEFDPDKWPKALVWNDERVRAWRLKFEREVEAARAVAGTRPVNVFKIWLSMPMPSRVMVWTPAQTGTFLDRAHHHRLYAMCHLVAVTGLRRSEVARLEWSDVNLDAQD</sequence>
<dbReference type="InterPro" id="IPR013762">
    <property type="entry name" value="Integrase-like_cat_sf"/>
</dbReference>
<dbReference type="RefSeq" id="WP_151561395.1">
    <property type="nucleotide sequence ID" value="NZ_WBMT01000008.1"/>
</dbReference>
<dbReference type="EMBL" id="WBMT01000008">
    <property type="protein sequence ID" value="KAB2347772.1"/>
    <property type="molecule type" value="Genomic_DNA"/>
</dbReference>
<gene>
    <name evidence="3" type="ORF">F8566_17880</name>
</gene>
<keyword evidence="4" id="KW-1185">Reference proteome</keyword>
<proteinExistence type="predicted"/>
<dbReference type="Gene3D" id="1.10.443.10">
    <property type="entry name" value="Intergrase catalytic core"/>
    <property type="match status" value="1"/>
</dbReference>
<dbReference type="PROSITE" id="PS51898">
    <property type="entry name" value="TYR_RECOMBINASE"/>
    <property type="match status" value="1"/>
</dbReference>
<evidence type="ECO:0000313" key="4">
    <source>
        <dbReference type="Proteomes" id="UP000468735"/>
    </source>
</evidence>
<dbReference type="InterPro" id="IPR011010">
    <property type="entry name" value="DNA_brk_join_enz"/>
</dbReference>
<accession>A0A6H9YM37</accession>
<dbReference type="AlphaFoldDB" id="A0A6H9YM37"/>
<dbReference type="SUPFAM" id="SSF56349">
    <property type="entry name" value="DNA breaking-rejoining enzymes"/>
    <property type="match status" value="1"/>
</dbReference>
<dbReference type="GO" id="GO:0006310">
    <property type="term" value="P:DNA recombination"/>
    <property type="evidence" value="ECO:0007669"/>
    <property type="project" value="UniProtKB-KW"/>
</dbReference>
<keyword evidence="1" id="KW-0233">DNA recombination</keyword>
<name>A0A6H9YM37_9ACTN</name>